<accession>A0ACB9GS43</accession>
<comment type="caution">
    <text evidence="1">The sequence shown here is derived from an EMBL/GenBank/DDBJ whole genome shotgun (WGS) entry which is preliminary data.</text>
</comment>
<organism evidence="1 2">
    <name type="scientific">Smallanthus sonchifolius</name>
    <dbReference type="NCBI Taxonomy" id="185202"/>
    <lineage>
        <taxon>Eukaryota</taxon>
        <taxon>Viridiplantae</taxon>
        <taxon>Streptophyta</taxon>
        <taxon>Embryophyta</taxon>
        <taxon>Tracheophyta</taxon>
        <taxon>Spermatophyta</taxon>
        <taxon>Magnoliopsida</taxon>
        <taxon>eudicotyledons</taxon>
        <taxon>Gunneridae</taxon>
        <taxon>Pentapetalae</taxon>
        <taxon>asterids</taxon>
        <taxon>campanulids</taxon>
        <taxon>Asterales</taxon>
        <taxon>Asteraceae</taxon>
        <taxon>Asteroideae</taxon>
        <taxon>Heliantheae alliance</taxon>
        <taxon>Millerieae</taxon>
        <taxon>Smallanthus</taxon>
    </lineage>
</organism>
<sequence>MAGIGLSWPSKLTERSTLASAVCRSTTSLTRCSVSSVKMTVSVDEKKNFTLKKSEDAFNAAKELMPGGVNSPVRAFRSVGGQPIIIDSVKGSHMRDIDGNDYIDYVGSWGPAIIGHADDEVLAALAETMKKGTSFGAPCLLENELAEMVISAVASIEMVRFVNSGTEACMGVLRLARAYTNRQKIIKFEGCYHGHADPFLVKAGSGVATLGLPDSPGVPKAATIDTLTSPYNDIETVRELFNSHKGEIAAVILEPVVGNSGFITPKPEFLNFLCEITKENDSLLIFDEVMTGFRLAYGGAQEYFGITPDLTTLGKVIGGGLPVGAYGGRREIMEMVAPAGPMYQAGTLSGNPLAMTAGIHTLKRLQGSGAYDYLDKVTNQLINGILDAGKKAGHAISGGYISGMFGFFFTDGPVYNFEDAKKSDTAKFAKFYRGMLEEGVYFAPSQFEAGFTSLAHTHEDIQQTIDAAEKVFRQL</sequence>
<reference evidence="2" key="1">
    <citation type="journal article" date="2022" name="Mol. Ecol. Resour.">
        <title>The genomes of chicory, endive, great burdock and yacon provide insights into Asteraceae palaeo-polyploidization history and plant inulin production.</title>
        <authorList>
            <person name="Fan W."/>
            <person name="Wang S."/>
            <person name="Wang H."/>
            <person name="Wang A."/>
            <person name="Jiang F."/>
            <person name="Liu H."/>
            <person name="Zhao H."/>
            <person name="Xu D."/>
            <person name="Zhang Y."/>
        </authorList>
    </citation>
    <scope>NUCLEOTIDE SEQUENCE [LARGE SCALE GENOMIC DNA]</scope>
    <source>
        <strain evidence="2">cv. Yunnan</strain>
    </source>
</reference>
<evidence type="ECO:0000313" key="1">
    <source>
        <dbReference type="EMBL" id="KAI3785898.1"/>
    </source>
</evidence>
<protein>
    <submittedName>
        <fullName evidence="1">Uncharacterized protein</fullName>
    </submittedName>
</protein>
<reference evidence="1 2" key="2">
    <citation type="journal article" date="2022" name="Mol. Ecol. Resour.">
        <title>The genomes of chicory, endive, great burdock and yacon provide insights into Asteraceae paleo-polyploidization history and plant inulin production.</title>
        <authorList>
            <person name="Fan W."/>
            <person name="Wang S."/>
            <person name="Wang H."/>
            <person name="Wang A."/>
            <person name="Jiang F."/>
            <person name="Liu H."/>
            <person name="Zhao H."/>
            <person name="Xu D."/>
            <person name="Zhang Y."/>
        </authorList>
    </citation>
    <scope>NUCLEOTIDE SEQUENCE [LARGE SCALE GENOMIC DNA]</scope>
    <source>
        <strain evidence="2">cv. Yunnan</strain>
        <tissue evidence="1">Leaves</tissue>
    </source>
</reference>
<name>A0ACB9GS43_9ASTR</name>
<dbReference type="Proteomes" id="UP001056120">
    <property type="component" value="Linkage Group LG14"/>
</dbReference>
<keyword evidence="2" id="KW-1185">Reference proteome</keyword>
<gene>
    <name evidence="1" type="ORF">L1987_45024</name>
</gene>
<dbReference type="EMBL" id="CM042031">
    <property type="protein sequence ID" value="KAI3785898.1"/>
    <property type="molecule type" value="Genomic_DNA"/>
</dbReference>
<proteinExistence type="predicted"/>
<evidence type="ECO:0000313" key="2">
    <source>
        <dbReference type="Proteomes" id="UP001056120"/>
    </source>
</evidence>